<protein>
    <submittedName>
        <fullName evidence="1">Uncharacterized protein</fullName>
    </submittedName>
</protein>
<name>A0A8S1KCH4_9CILI</name>
<dbReference type="EMBL" id="CAJJDN010000005">
    <property type="protein sequence ID" value="CAD8050412.1"/>
    <property type="molecule type" value="Genomic_DNA"/>
</dbReference>
<reference evidence="1" key="1">
    <citation type="submission" date="2021-01" db="EMBL/GenBank/DDBJ databases">
        <authorList>
            <consortium name="Genoscope - CEA"/>
            <person name="William W."/>
        </authorList>
    </citation>
    <scope>NUCLEOTIDE SEQUENCE</scope>
</reference>
<sequence length="170" mass="20066">MILKNYDLMCITHIVQRKIKHKVLLSMEKRILNRLHTTTQPSAKYLRLTIDGNVEQIIFSSQIGAYVDNTDVLNNYAHVNSYPELDTTPQNYQLIKDPINRKPEDELFLREFGEEQKFPLEYSIIGWYKCIKGTSVNQWLNLNRMLQKKEPTNKLILLQTILCLSWILKK</sequence>
<evidence type="ECO:0000313" key="2">
    <source>
        <dbReference type="Proteomes" id="UP000692954"/>
    </source>
</evidence>
<evidence type="ECO:0000313" key="1">
    <source>
        <dbReference type="EMBL" id="CAD8050412.1"/>
    </source>
</evidence>
<proteinExistence type="predicted"/>
<dbReference type="InterPro" id="IPR026306">
    <property type="entry name" value="RSBN1/Dpy-2/CEP530"/>
</dbReference>
<organism evidence="1 2">
    <name type="scientific">Paramecium sonneborni</name>
    <dbReference type="NCBI Taxonomy" id="65129"/>
    <lineage>
        <taxon>Eukaryota</taxon>
        <taxon>Sar</taxon>
        <taxon>Alveolata</taxon>
        <taxon>Ciliophora</taxon>
        <taxon>Intramacronucleata</taxon>
        <taxon>Oligohymenophorea</taxon>
        <taxon>Peniculida</taxon>
        <taxon>Parameciidae</taxon>
        <taxon>Paramecium</taxon>
    </lineage>
</organism>
<dbReference type="AlphaFoldDB" id="A0A8S1KCH4"/>
<dbReference type="Proteomes" id="UP000692954">
    <property type="component" value="Unassembled WGS sequence"/>
</dbReference>
<dbReference type="PANTHER" id="PTHR13354:SF11">
    <property type="entry name" value="LYSINE-SPECIFIC DEMETHYLASE 9"/>
    <property type="match status" value="1"/>
</dbReference>
<accession>A0A8S1KCH4</accession>
<dbReference type="GO" id="GO:0005634">
    <property type="term" value="C:nucleus"/>
    <property type="evidence" value="ECO:0007669"/>
    <property type="project" value="InterPro"/>
</dbReference>
<comment type="caution">
    <text evidence="1">The sequence shown here is derived from an EMBL/GenBank/DDBJ whole genome shotgun (WGS) entry which is preliminary data.</text>
</comment>
<keyword evidence="2" id="KW-1185">Reference proteome</keyword>
<gene>
    <name evidence="1" type="ORF">PSON_ATCC_30995.1.T0050002</name>
</gene>
<dbReference type="PANTHER" id="PTHR13354">
    <property type="entry name" value="ROUND SPERMATID BASIC PROTEIN 1"/>
    <property type="match status" value="1"/>
</dbReference>